<dbReference type="AlphaFoldDB" id="A0A100VIE5"/>
<reference evidence="2" key="2">
    <citation type="submission" date="2016-01" db="EMBL/GenBank/DDBJ databases">
        <title>Draft Genome Sequence of Paenibacillus amylolyticus Heshi-A3 that Was Isolated from Fermented Rice Bran with Aging Salted Mackerel, Which Was Named Heshiko as Traditional Fermented Seafood in Japan.</title>
        <authorList>
            <person name="Akuzawa S."/>
            <person name="Nakagawa J."/>
            <person name="Kanekatsu T."/>
            <person name="Kubota E."/>
            <person name="Ohtake R."/>
            <person name="Suzuki T."/>
            <person name="Kanesaki Y."/>
        </authorList>
    </citation>
    <scope>NUCLEOTIDE SEQUENCE [LARGE SCALE GENOMIC DNA]</scope>
    <source>
        <strain evidence="2">Heshi-A3</strain>
    </source>
</reference>
<evidence type="ECO:0000313" key="1">
    <source>
        <dbReference type="EMBL" id="GAS80438.1"/>
    </source>
</evidence>
<sequence length="132" mass="15816">MNEEEMLELYGLEPDDIHREPIRQLLQQEIENRKSEDNEVLRLLCIMLFCIGNVEDTTLIWQAKRKNQDTGSYIDVQLLCGAGYEQTLFYLENMDREQAHEELLYLRQCEPYDFVDFSKAEWVSDYKQYYGV</sequence>
<comment type="caution">
    <text evidence="1">The sequence shown here is derived from an EMBL/GenBank/DDBJ whole genome shotgun (WGS) entry which is preliminary data.</text>
</comment>
<protein>
    <submittedName>
        <fullName evidence="1">Uncharacterized protein</fullName>
    </submittedName>
</protein>
<proteinExistence type="predicted"/>
<name>A0A100VIE5_PAEAM</name>
<dbReference type="Proteomes" id="UP000069697">
    <property type="component" value="Unassembled WGS sequence"/>
</dbReference>
<gene>
    <name evidence="1" type="ORF">PAHA3_0508</name>
</gene>
<dbReference type="RefSeq" id="WP_062833323.1">
    <property type="nucleotide sequence ID" value="NZ_BCNV01000001.1"/>
</dbReference>
<evidence type="ECO:0000313" key="2">
    <source>
        <dbReference type="Proteomes" id="UP000069697"/>
    </source>
</evidence>
<organism evidence="1 2">
    <name type="scientific">Paenibacillus amylolyticus</name>
    <dbReference type="NCBI Taxonomy" id="1451"/>
    <lineage>
        <taxon>Bacteria</taxon>
        <taxon>Bacillati</taxon>
        <taxon>Bacillota</taxon>
        <taxon>Bacilli</taxon>
        <taxon>Bacillales</taxon>
        <taxon>Paenibacillaceae</taxon>
        <taxon>Paenibacillus</taxon>
    </lineage>
</organism>
<dbReference type="EMBL" id="BCNV01000001">
    <property type="protein sequence ID" value="GAS80438.1"/>
    <property type="molecule type" value="Genomic_DNA"/>
</dbReference>
<reference evidence="1 2" key="1">
    <citation type="journal article" date="2016" name="Genome Announc.">
        <title>Draft Genome Sequence of Paenibacillus amylolyticus Heshi-A3, Isolated from Fermented Rice Bran in a Japanese Fermented Seafood Dish.</title>
        <authorList>
            <person name="Akuzawa S."/>
            <person name="Nagaoka J."/>
            <person name="Kanekatsu M."/>
            <person name="Kubota E."/>
            <person name="Ohtake R."/>
            <person name="Suzuki T."/>
            <person name="Kanesaki Y."/>
        </authorList>
    </citation>
    <scope>NUCLEOTIDE SEQUENCE [LARGE SCALE GENOMIC DNA]</scope>
    <source>
        <strain evidence="1 2">Heshi-A3</strain>
    </source>
</reference>
<accession>A0A100VIE5</accession>